<dbReference type="EMBL" id="LCBL01000001">
    <property type="protein sequence ID" value="KKS09852.1"/>
    <property type="molecule type" value="Genomic_DNA"/>
</dbReference>
<dbReference type="AlphaFoldDB" id="A0A0G0WCR3"/>
<evidence type="ECO:0000256" key="13">
    <source>
        <dbReference type="ARBA" id="ARBA00047833"/>
    </source>
</evidence>
<name>A0A0G0WCR3_UNCC2</name>
<comment type="caution">
    <text evidence="18">The sequence shown here is derived from an EMBL/GenBank/DDBJ whole genome shotgun (WGS) entry which is preliminary data.</text>
</comment>
<dbReference type="InterPro" id="IPR000713">
    <property type="entry name" value="Mur_ligase_N"/>
</dbReference>
<dbReference type="GO" id="GO:0005737">
    <property type="term" value="C:cytoplasm"/>
    <property type="evidence" value="ECO:0007669"/>
    <property type="project" value="UniProtKB-SubCell"/>
</dbReference>
<keyword evidence="11 14" id="KW-0131">Cell cycle</keyword>
<accession>A0A0G0WCR3</accession>
<feature type="domain" description="Mur ligase N-terminal catalytic" evidence="15">
    <location>
        <begin position="3"/>
        <end position="101"/>
    </location>
</feature>
<proteinExistence type="inferred from homology"/>
<dbReference type="Pfam" id="PF08245">
    <property type="entry name" value="Mur_ligase_M"/>
    <property type="match status" value="1"/>
</dbReference>
<evidence type="ECO:0000256" key="4">
    <source>
        <dbReference type="ARBA" id="ARBA00022490"/>
    </source>
</evidence>
<gene>
    <name evidence="14" type="primary">murC</name>
    <name evidence="18" type="ORF">UU65_C0001G0257</name>
</gene>
<dbReference type="PATRIC" id="fig|1618344.3.peg.270"/>
<sequence>MNYHFIGIGGSGMSPLANIMLDRGERVTGSDMEESGNVRKLKDKGATVFIGHSKENLPQDVDVVVVTPAIPASNPELEKAKKLNKKVIQRSELLGNLMALKKGIAISGTHGKTTTSSLIALVLKRADLDPIAVVGGEIQSLNTSYLSGEGDYFVAEACEYNRSFLDIKPFGAIITNVEADHLDYFKDLGDIIEAFSSFVGQIQKDGFLVINGDSEVCRHIAERAKCQVFFVGFGISNDYKLGNVKSDNKGVKFNINHDAESSDIQLGVSGKHNAFNAATVFAASKFLNINVESVKSAFKDFKGAKRRLDKISDNPVVYDDYGHHPTEIEATISALREMYPNKKICCIFQPHQFSRTALLIKEFSKALRAVDRVIIPNIYESRDSEKDKNKVSASMLVDAINNEGGNAEHIEDFDKIIDDAILNNRNDVIVTMGAGDVWKIAKGIKESINEKK</sequence>
<evidence type="ECO:0000313" key="19">
    <source>
        <dbReference type="Proteomes" id="UP000033869"/>
    </source>
</evidence>
<keyword evidence="7 14" id="KW-0547">Nucleotide-binding</keyword>
<comment type="function">
    <text evidence="14">Cell wall formation.</text>
</comment>
<evidence type="ECO:0000259" key="17">
    <source>
        <dbReference type="Pfam" id="PF08245"/>
    </source>
</evidence>
<dbReference type="SUPFAM" id="SSF51984">
    <property type="entry name" value="MurCD N-terminal domain"/>
    <property type="match status" value="1"/>
</dbReference>
<evidence type="ECO:0000259" key="15">
    <source>
        <dbReference type="Pfam" id="PF01225"/>
    </source>
</evidence>
<dbReference type="SUPFAM" id="SSF53244">
    <property type="entry name" value="MurD-like peptide ligases, peptide-binding domain"/>
    <property type="match status" value="1"/>
</dbReference>
<evidence type="ECO:0000256" key="6">
    <source>
        <dbReference type="ARBA" id="ARBA00022618"/>
    </source>
</evidence>
<evidence type="ECO:0000256" key="1">
    <source>
        <dbReference type="ARBA" id="ARBA00004496"/>
    </source>
</evidence>
<evidence type="ECO:0000256" key="7">
    <source>
        <dbReference type="ARBA" id="ARBA00022741"/>
    </source>
</evidence>
<dbReference type="PANTHER" id="PTHR43445">
    <property type="entry name" value="UDP-N-ACETYLMURAMATE--L-ALANINE LIGASE-RELATED"/>
    <property type="match status" value="1"/>
</dbReference>
<dbReference type="GO" id="GO:0008763">
    <property type="term" value="F:UDP-N-acetylmuramate-L-alanine ligase activity"/>
    <property type="evidence" value="ECO:0007669"/>
    <property type="project" value="UniProtKB-UniRule"/>
</dbReference>
<dbReference type="Gene3D" id="3.90.190.20">
    <property type="entry name" value="Mur ligase, C-terminal domain"/>
    <property type="match status" value="1"/>
</dbReference>
<dbReference type="InterPro" id="IPR005758">
    <property type="entry name" value="UDP-N-AcMur_Ala_ligase_MurC"/>
</dbReference>
<reference evidence="18 19" key="1">
    <citation type="journal article" date="2015" name="Nature">
        <title>rRNA introns, odd ribosomes, and small enigmatic genomes across a large radiation of phyla.</title>
        <authorList>
            <person name="Brown C.T."/>
            <person name="Hug L.A."/>
            <person name="Thomas B.C."/>
            <person name="Sharon I."/>
            <person name="Castelle C.J."/>
            <person name="Singh A."/>
            <person name="Wilkins M.J."/>
            <person name="Williams K.H."/>
            <person name="Banfield J.F."/>
        </authorList>
    </citation>
    <scope>NUCLEOTIDE SEQUENCE [LARGE SCALE GENOMIC DNA]</scope>
</reference>
<dbReference type="HAMAP" id="MF_00046">
    <property type="entry name" value="MurC"/>
    <property type="match status" value="1"/>
</dbReference>
<dbReference type="GO" id="GO:0051301">
    <property type="term" value="P:cell division"/>
    <property type="evidence" value="ECO:0007669"/>
    <property type="project" value="UniProtKB-KW"/>
</dbReference>
<dbReference type="EC" id="6.3.2.8" evidence="3 14"/>
<organism evidence="18 19">
    <name type="scientific">candidate division CPR2 bacterium GW2011_GWC1_41_48</name>
    <dbReference type="NCBI Taxonomy" id="1618344"/>
    <lineage>
        <taxon>Bacteria</taxon>
        <taxon>Bacteria division CPR2</taxon>
    </lineage>
</organism>
<keyword evidence="10 14" id="KW-0573">Peptidoglycan synthesis</keyword>
<dbReference type="NCBIfam" id="TIGR01082">
    <property type="entry name" value="murC"/>
    <property type="match status" value="1"/>
</dbReference>
<dbReference type="InterPro" id="IPR036565">
    <property type="entry name" value="Mur-like_cat_sf"/>
</dbReference>
<dbReference type="Gene3D" id="3.40.1190.10">
    <property type="entry name" value="Mur-like, catalytic domain"/>
    <property type="match status" value="1"/>
</dbReference>
<evidence type="ECO:0000256" key="2">
    <source>
        <dbReference type="ARBA" id="ARBA00004752"/>
    </source>
</evidence>
<comment type="subcellular location">
    <subcellularLocation>
        <location evidence="1 14">Cytoplasm</location>
    </subcellularLocation>
</comment>
<evidence type="ECO:0000256" key="9">
    <source>
        <dbReference type="ARBA" id="ARBA00022960"/>
    </source>
</evidence>
<keyword evidence="8 14" id="KW-0067">ATP-binding</keyword>
<evidence type="ECO:0000256" key="3">
    <source>
        <dbReference type="ARBA" id="ARBA00012211"/>
    </source>
</evidence>
<keyword evidence="4 14" id="KW-0963">Cytoplasm</keyword>
<comment type="pathway">
    <text evidence="2 14">Cell wall biogenesis; peptidoglycan biosynthesis.</text>
</comment>
<dbReference type="InterPro" id="IPR004101">
    <property type="entry name" value="Mur_ligase_C"/>
</dbReference>
<evidence type="ECO:0000256" key="8">
    <source>
        <dbReference type="ARBA" id="ARBA00022840"/>
    </source>
</evidence>
<keyword evidence="5 14" id="KW-0436">Ligase</keyword>
<dbReference type="InterPro" id="IPR036615">
    <property type="entry name" value="Mur_ligase_C_dom_sf"/>
</dbReference>
<evidence type="ECO:0000256" key="11">
    <source>
        <dbReference type="ARBA" id="ARBA00023306"/>
    </source>
</evidence>
<evidence type="ECO:0000256" key="14">
    <source>
        <dbReference type="HAMAP-Rule" id="MF_00046"/>
    </source>
</evidence>
<evidence type="ECO:0000313" key="18">
    <source>
        <dbReference type="EMBL" id="KKS09852.1"/>
    </source>
</evidence>
<dbReference type="GO" id="GO:0071555">
    <property type="term" value="P:cell wall organization"/>
    <property type="evidence" value="ECO:0007669"/>
    <property type="project" value="UniProtKB-KW"/>
</dbReference>
<dbReference type="Pfam" id="PF02875">
    <property type="entry name" value="Mur_ligase_C"/>
    <property type="match status" value="1"/>
</dbReference>
<dbReference type="PANTHER" id="PTHR43445:SF3">
    <property type="entry name" value="UDP-N-ACETYLMURAMATE--L-ALANINE LIGASE"/>
    <property type="match status" value="1"/>
</dbReference>
<keyword evidence="9 14" id="KW-0133">Cell shape</keyword>
<dbReference type="UniPathway" id="UPA00219"/>
<keyword evidence="6 14" id="KW-0132">Cell division</keyword>
<dbReference type="Gene3D" id="3.40.50.720">
    <property type="entry name" value="NAD(P)-binding Rossmann-like Domain"/>
    <property type="match status" value="1"/>
</dbReference>
<comment type="similarity">
    <text evidence="14">Belongs to the MurCDEF family.</text>
</comment>
<dbReference type="GO" id="GO:0005524">
    <property type="term" value="F:ATP binding"/>
    <property type="evidence" value="ECO:0007669"/>
    <property type="project" value="UniProtKB-UniRule"/>
</dbReference>
<dbReference type="Proteomes" id="UP000033869">
    <property type="component" value="Unassembled WGS sequence"/>
</dbReference>
<evidence type="ECO:0000259" key="16">
    <source>
        <dbReference type="Pfam" id="PF02875"/>
    </source>
</evidence>
<protein>
    <recommendedName>
        <fullName evidence="3 14">UDP-N-acetylmuramate--L-alanine ligase</fullName>
        <ecNumber evidence="3 14">6.3.2.8</ecNumber>
    </recommendedName>
    <alternativeName>
        <fullName evidence="14">UDP-N-acetylmuramoyl-L-alanine synthetase</fullName>
    </alternativeName>
</protein>
<feature type="domain" description="Mur ligase C-terminal" evidence="16">
    <location>
        <begin position="306"/>
        <end position="435"/>
    </location>
</feature>
<evidence type="ECO:0000256" key="10">
    <source>
        <dbReference type="ARBA" id="ARBA00022984"/>
    </source>
</evidence>
<evidence type="ECO:0000256" key="12">
    <source>
        <dbReference type="ARBA" id="ARBA00023316"/>
    </source>
</evidence>
<dbReference type="Pfam" id="PF01225">
    <property type="entry name" value="Mur_ligase"/>
    <property type="match status" value="1"/>
</dbReference>
<dbReference type="SUPFAM" id="SSF53623">
    <property type="entry name" value="MurD-like peptide ligases, catalytic domain"/>
    <property type="match status" value="1"/>
</dbReference>
<dbReference type="InterPro" id="IPR050061">
    <property type="entry name" value="MurCDEF_pg_biosynth"/>
</dbReference>
<dbReference type="GO" id="GO:0008360">
    <property type="term" value="P:regulation of cell shape"/>
    <property type="evidence" value="ECO:0007669"/>
    <property type="project" value="UniProtKB-KW"/>
</dbReference>
<feature type="binding site" evidence="14">
    <location>
        <begin position="108"/>
        <end position="114"/>
    </location>
    <ligand>
        <name>ATP</name>
        <dbReference type="ChEBI" id="CHEBI:30616"/>
    </ligand>
</feature>
<comment type="catalytic activity">
    <reaction evidence="13 14">
        <text>UDP-N-acetyl-alpha-D-muramate + L-alanine + ATP = UDP-N-acetyl-alpha-D-muramoyl-L-alanine + ADP + phosphate + H(+)</text>
        <dbReference type="Rhea" id="RHEA:23372"/>
        <dbReference type="ChEBI" id="CHEBI:15378"/>
        <dbReference type="ChEBI" id="CHEBI:30616"/>
        <dbReference type="ChEBI" id="CHEBI:43474"/>
        <dbReference type="ChEBI" id="CHEBI:57972"/>
        <dbReference type="ChEBI" id="CHEBI:70757"/>
        <dbReference type="ChEBI" id="CHEBI:83898"/>
        <dbReference type="ChEBI" id="CHEBI:456216"/>
        <dbReference type="EC" id="6.3.2.8"/>
    </reaction>
</comment>
<dbReference type="GO" id="GO:0009252">
    <property type="term" value="P:peptidoglycan biosynthetic process"/>
    <property type="evidence" value="ECO:0007669"/>
    <property type="project" value="UniProtKB-UniRule"/>
</dbReference>
<dbReference type="InterPro" id="IPR013221">
    <property type="entry name" value="Mur_ligase_cen"/>
</dbReference>
<feature type="domain" description="Mur ligase central" evidence="17">
    <location>
        <begin position="106"/>
        <end position="283"/>
    </location>
</feature>
<keyword evidence="12 14" id="KW-0961">Cell wall biogenesis/degradation</keyword>
<evidence type="ECO:0000256" key="5">
    <source>
        <dbReference type="ARBA" id="ARBA00022598"/>
    </source>
</evidence>